<dbReference type="Gene3D" id="2.40.110.10">
    <property type="entry name" value="Butyryl-CoA Dehydrogenase, subunit A, domain 2"/>
    <property type="match status" value="1"/>
</dbReference>
<protein>
    <recommendedName>
        <fullName evidence="11">Acyl-CoA dehydrogenase</fullName>
    </recommendedName>
</protein>
<dbReference type="PIRSF" id="PIRSF016578">
    <property type="entry name" value="HsaA"/>
    <property type="match status" value="1"/>
</dbReference>
<gene>
    <name evidence="9" type="ORF">SAMN05421837_11839</name>
</gene>
<accession>A0A1H5RK64</accession>
<evidence type="ECO:0000259" key="8">
    <source>
        <dbReference type="Pfam" id="PF02771"/>
    </source>
</evidence>
<comment type="cofactor">
    <cofactor evidence="1 5">
        <name>FAD</name>
        <dbReference type="ChEBI" id="CHEBI:57692"/>
    </cofactor>
</comment>
<proteinExistence type="inferred from homology"/>
<dbReference type="PROSITE" id="PS00072">
    <property type="entry name" value="ACYL_COA_DH_1"/>
    <property type="match status" value="1"/>
</dbReference>
<evidence type="ECO:0000256" key="4">
    <source>
        <dbReference type="ARBA" id="ARBA00022827"/>
    </source>
</evidence>
<evidence type="ECO:0000256" key="1">
    <source>
        <dbReference type="ARBA" id="ARBA00001974"/>
    </source>
</evidence>
<reference evidence="10" key="1">
    <citation type="submission" date="2016-10" db="EMBL/GenBank/DDBJ databases">
        <authorList>
            <person name="Varghese N."/>
            <person name="Submissions S."/>
        </authorList>
    </citation>
    <scope>NUCLEOTIDE SEQUENCE [LARGE SCALE GENOMIC DNA]</scope>
    <source>
        <strain evidence="10">DSM 44654</strain>
    </source>
</reference>
<evidence type="ECO:0000256" key="5">
    <source>
        <dbReference type="RuleBase" id="RU362125"/>
    </source>
</evidence>
<evidence type="ECO:0000256" key="3">
    <source>
        <dbReference type="ARBA" id="ARBA00022630"/>
    </source>
</evidence>
<dbReference type="SUPFAM" id="SSF56645">
    <property type="entry name" value="Acyl-CoA dehydrogenase NM domain-like"/>
    <property type="match status" value="1"/>
</dbReference>
<sequence>MTDSMSDVHADFRASVRRLAADRIAPYAADVDEKERFPDEAWQAVVDADLAGLAHPEHLGGSGADLLSQVIAVEEIAAACMTTSHVLLVNWAGTCTILSEGSAELQKLVVPEVAAGRAGAGWCLTEPTAGSDVAGLTTTATETGGGWLLTGRKRFISNAPWGDWYAVLAKTGESRHGVFIVHRDDPGLSFGPHERKMGLRGSPTADVILDGCFVPDLRVVGDPAEGYRYIMAELNGSRALIAAQALGVAQGAFDAALAYTSERAQFGQSISRFQMIRGMVADMAVRLASARALLYEAVALIEAGHPEARARASMAKLLCSDNAMSVTTDAVQLFGGYGFTRDYPVERMMRDAKITQIYEGTNQIQRLLVAKAAYAVAGVA</sequence>
<dbReference type="SUPFAM" id="SSF47203">
    <property type="entry name" value="Acyl-CoA dehydrogenase C-terminal domain-like"/>
    <property type="match status" value="1"/>
</dbReference>
<dbReference type="InterPro" id="IPR037069">
    <property type="entry name" value="AcylCoA_DH/ox_N_sf"/>
</dbReference>
<dbReference type="InterPro" id="IPR006089">
    <property type="entry name" value="Acyl-CoA_DH_CS"/>
</dbReference>
<dbReference type="STRING" id="218821.SAMN05421837_11839"/>
<feature type="domain" description="Acyl-CoA oxidase/dehydrogenase middle" evidence="7">
    <location>
        <begin position="123"/>
        <end position="212"/>
    </location>
</feature>
<evidence type="ECO:0000259" key="6">
    <source>
        <dbReference type="Pfam" id="PF00441"/>
    </source>
</evidence>
<evidence type="ECO:0000256" key="2">
    <source>
        <dbReference type="ARBA" id="ARBA00009347"/>
    </source>
</evidence>
<comment type="similarity">
    <text evidence="2 5">Belongs to the acyl-CoA dehydrogenase family.</text>
</comment>
<feature type="domain" description="Acyl-CoA dehydrogenase/oxidase N-terminal" evidence="8">
    <location>
        <begin position="7"/>
        <end position="116"/>
    </location>
</feature>
<keyword evidence="3 5" id="KW-0285">Flavoprotein</keyword>
<dbReference type="Gene3D" id="1.20.140.10">
    <property type="entry name" value="Butyryl-CoA Dehydrogenase, subunit A, domain 3"/>
    <property type="match status" value="1"/>
</dbReference>
<dbReference type="Proteomes" id="UP000198878">
    <property type="component" value="Unassembled WGS sequence"/>
</dbReference>
<evidence type="ECO:0008006" key="11">
    <source>
        <dbReference type="Google" id="ProtNLM"/>
    </source>
</evidence>
<dbReference type="EMBL" id="FNUJ01000018">
    <property type="protein sequence ID" value="SEF38088.1"/>
    <property type="molecule type" value="Genomic_DNA"/>
</dbReference>
<evidence type="ECO:0000313" key="10">
    <source>
        <dbReference type="Proteomes" id="UP000198878"/>
    </source>
</evidence>
<dbReference type="Pfam" id="PF00441">
    <property type="entry name" value="Acyl-CoA_dh_1"/>
    <property type="match status" value="1"/>
</dbReference>
<keyword evidence="5" id="KW-0560">Oxidoreductase</keyword>
<dbReference type="GO" id="GO:0050660">
    <property type="term" value="F:flavin adenine dinucleotide binding"/>
    <property type="evidence" value="ECO:0007669"/>
    <property type="project" value="InterPro"/>
</dbReference>
<dbReference type="AlphaFoldDB" id="A0A1H5RK64"/>
<dbReference type="PROSITE" id="PS00073">
    <property type="entry name" value="ACYL_COA_DH_2"/>
    <property type="match status" value="1"/>
</dbReference>
<dbReference type="Gene3D" id="1.10.540.10">
    <property type="entry name" value="Acyl-CoA dehydrogenase/oxidase, N-terminal domain"/>
    <property type="match status" value="1"/>
</dbReference>
<dbReference type="PANTHER" id="PTHR43884:SF12">
    <property type="entry name" value="ISOVALERYL-COA DEHYDROGENASE, MITOCHONDRIAL-RELATED"/>
    <property type="match status" value="1"/>
</dbReference>
<feature type="domain" description="Acyl-CoA dehydrogenase/oxidase C-terminal" evidence="6">
    <location>
        <begin position="225"/>
        <end position="373"/>
    </location>
</feature>
<dbReference type="RefSeq" id="WP_244180984.1">
    <property type="nucleotide sequence ID" value="NZ_FNUJ01000018.1"/>
</dbReference>
<keyword evidence="10" id="KW-1185">Reference proteome</keyword>
<dbReference type="Pfam" id="PF02770">
    <property type="entry name" value="Acyl-CoA_dh_M"/>
    <property type="match status" value="1"/>
</dbReference>
<dbReference type="PANTHER" id="PTHR43884">
    <property type="entry name" value="ACYL-COA DEHYDROGENASE"/>
    <property type="match status" value="1"/>
</dbReference>
<dbReference type="InterPro" id="IPR009100">
    <property type="entry name" value="AcylCoA_DH/oxidase_NM_dom_sf"/>
</dbReference>
<dbReference type="GO" id="GO:0003995">
    <property type="term" value="F:acyl-CoA dehydrogenase activity"/>
    <property type="evidence" value="ECO:0007669"/>
    <property type="project" value="InterPro"/>
</dbReference>
<dbReference type="FunFam" id="1.20.140.10:FF:000004">
    <property type="entry name" value="Acyl-CoA dehydrogenase FadE25"/>
    <property type="match status" value="1"/>
</dbReference>
<evidence type="ECO:0000259" key="7">
    <source>
        <dbReference type="Pfam" id="PF02770"/>
    </source>
</evidence>
<keyword evidence="4 5" id="KW-0274">FAD</keyword>
<organism evidence="9 10">
    <name type="scientific">Amycolatopsis pretoriensis</name>
    <dbReference type="NCBI Taxonomy" id="218821"/>
    <lineage>
        <taxon>Bacteria</taxon>
        <taxon>Bacillati</taxon>
        <taxon>Actinomycetota</taxon>
        <taxon>Actinomycetes</taxon>
        <taxon>Pseudonocardiales</taxon>
        <taxon>Pseudonocardiaceae</taxon>
        <taxon>Amycolatopsis</taxon>
    </lineage>
</organism>
<dbReference type="InterPro" id="IPR006091">
    <property type="entry name" value="Acyl-CoA_Oxase/DH_mid-dom"/>
</dbReference>
<dbReference type="InterPro" id="IPR036250">
    <property type="entry name" value="AcylCo_DH-like_C"/>
</dbReference>
<dbReference type="InterPro" id="IPR013786">
    <property type="entry name" value="AcylCoA_DH/ox_N"/>
</dbReference>
<dbReference type="InterPro" id="IPR009075">
    <property type="entry name" value="AcylCo_DH/oxidase_C"/>
</dbReference>
<evidence type="ECO:0000313" key="9">
    <source>
        <dbReference type="EMBL" id="SEF38088.1"/>
    </source>
</evidence>
<name>A0A1H5RK64_9PSEU</name>
<dbReference type="Pfam" id="PF02771">
    <property type="entry name" value="Acyl-CoA_dh_N"/>
    <property type="match status" value="1"/>
</dbReference>
<dbReference type="InterPro" id="IPR046373">
    <property type="entry name" value="Acyl-CoA_Oxase/DH_mid-dom_sf"/>
</dbReference>